<feature type="region of interest" description="Disordered" evidence="2">
    <location>
        <begin position="328"/>
        <end position="348"/>
    </location>
</feature>
<dbReference type="AlphaFoldDB" id="A0A1X6MRP1"/>
<organism evidence="4 5">
    <name type="scientific">Postia placenta MAD-698-R-SB12</name>
    <dbReference type="NCBI Taxonomy" id="670580"/>
    <lineage>
        <taxon>Eukaryota</taxon>
        <taxon>Fungi</taxon>
        <taxon>Dikarya</taxon>
        <taxon>Basidiomycota</taxon>
        <taxon>Agaricomycotina</taxon>
        <taxon>Agaricomycetes</taxon>
        <taxon>Polyporales</taxon>
        <taxon>Adustoporiaceae</taxon>
        <taxon>Rhodonia</taxon>
    </lineage>
</organism>
<feature type="coiled-coil region" evidence="1">
    <location>
        <begin position="667"/>
        <end position="733"/>
    </location>
</feature>
<name>A0A1X6MRP1_9APHY</name>
<accession>A0A1X6MRP1</accession>
<keyword evidence="1" id="KW-0175">Coiled coil</keyword>
<protein>
    <submittedName>
        <fullName evidence="4">Uncharacterized protein</fullName>
    </submittedName>
</protein>
<evidence type="ECO:0000256" key="3">
    <source>
        <dbReference type="SAM" id="Phobius"/>
    </source>
</evidence>
<keyword evidence="3" id="KW-0472">Membrane</keyword>
<dbReference type="Proteomes" id="UP000194127">
    <property type="component" value="Unassembled WGS sequence"/>
</dbReference>
<feature type="transmembrane region" description="Helical" evidence="3">
    <location>
        <begin position="71"/>
        <end position="90"/>
    </location>
</feature>
<dbReference type="EMBL" id="KZ110603">
    <property type="protein sequence ID" value="OSX58896.1"/>
    <property type="molecule type" value="Genomic_DNA"/>
</dbReference>
<proteinExistence type="predicted"/>
<feature type="transmembrane region" description="Helical" evidence="3">
    <location>
        <begin position="119"/>
        <end position="142"/>
    </location>
</feature>
<gene>
    <name evidence="4" type="ORF">POSPLADRAFT_1173156</name>
</gene>
<reference evidence="4 5" key="1">
    <citation type="submission" date="2017-04" db="EMBL/GenBank/DDBJ databases">
        <title>Genome Sequence of the Model Brown-Rot Fungus Postia placenta SB12.</title>
        <authorList>
            <consortium name="DOE Joint Genome Institute"/>
            <person name="Gaskell J."/>
            <person name="Kersten P."/>
            <person name="Larrondo L.F."/>
            <person name="Canessa P."/>
            <person name="Martinez D."/>
            <person name="Hibbett D."/>
            <person name="Schmoll M."/>
            <person name="Kubicek C.P."/>
            <person name="Martinez A.T."/>
            <person name="Yadav J."/>
            <person name="Master E."/>
            <person name="Magnuson J.K."/>
            <person name="James T."/>
            <person name="Yaver D."/>
            <person name="Berka R."/>
            <person name="Labutti K."/>
            <person name="Lipzen A."/>
            <person name="Aerts A."/>
            <person name="Barry K."/>
            <person name="Henrissat B."/>
            <person name="Blanchette R."/>
            <person name="Grigoriev I."/>
            <person name="Cullen D."/>
        </authorList>
    </citation>
    <scope>NUCLEOTIDE SEQUENCE [LARGE SCALE GENOMIC DNA]</scope>
    <source>
        <strain evidence="4 5">MAD-698-R-SB12</strain>
    </source>
</reference>
<dbReference type="GeneID" id="36333167"/>
<keyword evidence="5" id="KW-1185">Reference proteome</keyword>
<evidence type="ECO:0000313" key="4">
    <source>
        <dbReference type="EMBL" id="OSX58896.1"/>
    </source>
</evidence>
<feature type="transmembrane region" description="Helical" evidence="3">
    <location>
        <begin position="154"/>
        <end position="175"/>
    </location>
</feature>
<evidence type="ECO:0000256" key="2">
    <source>
        <dbReference type="SAM" id="MobiDB-lite"/>
    </source>
</evidence>
<keyword evidence="3" id="KW-0812">Transmembrane</keyword>
<feature type="coiled-coil region" evidence="1">
    <location>
        <begin position="562"/>
        <end position="624"/>
    </location>
</feature>
<feature type="transmembrane region" description="Helical" evidence="3">
    <location>
        <begin position="35"/>
        <end position="59"/>
    </location>
</feature>
<evidence type="ECO:0000256" key="1">
    <source>
        <dbReference type="SAM" id="Coils"/>
    </source>
</evidence>
<sequence>MVDMNSAMRSWFSVNLGLDESKWATDIRLSLPGPWMLAGVVVFLILSAIASVVLARLGLRRAFSLVQHMGLLSGTTSLSALGIICVLSVLRDSSVLVSLVWLGVHVSVSGTRGSGALKSWLGCLVLWAAVVSVGGVSAIGLVNASRHQSTQQRGLGRLVLWICGPTSVFWVNAMLQYYSWSRSAGCHWLASGTLDPWMHVTWSPSELVRPAQEWLWGQLYRVAGYSKDTSRTARTAIVRVITLVEAYGLVKLGVAGYMPCTSTSVFWVTQYSAVSTTVIYCGLWWCDIVIRERCAPRSGVLPSPPSSTVLSDDESDWHSDLDLWSSDSEDGFSGSDSDDDDDEFFTSRPCTPTLRAGWTYTSGTSTGVVSAEASGSGLSVVDKLDAVMCKSALDTTATRTDADVNDETSKAQSDIAAMMADTQAMVLEELLRTVEGDVERGNFRLEELAAEAEEVVGQLEHARQATADAKEIQTVSCREIENTNGRVQDLEASISMLDGTGKDAEEQFQREKAAIEALMDEVQRDAGVAARGLESEVECARAECDAKDKLAMSLEERIGQVAREHQDMLQHLQCERQLVEDEVKLVREEVAAKGCAMERKGVAVEQAQAEHAQIKHEYDAEVMERSGVVKQLEVEVGAKTSELKVGRGTLDSIEEEIGTFKAHCSGLEQTQLQNQAEKETIEAALQVVKQEVEAKEYSLRELALEVSRVTRSCNELTERLDAEESSLELQRTKAHFAEETRKDKISQLEAKLAVSDATNEQLVADLTTEQALLENEDIELTQEQVGLEQRTAELKAQGAELETRASGVQDDIVALEDTHCSVQDEVAVLKEQTLILADETRRAEELFEGTLEDDRCVLTELEEEEAELKAALGEVDASEQRRIEALREQLPQLYEQYISAGRG</sequence>
<evidence type="ECO:0000313" key="5">
    <source>
        <dbReference type="Proteomes" id="UP000194127"/>
    </source>
</evidence>
<dbReference type="STRING" id="670580.A0A1X6MRP1"/>
<dbReference type="OrthoDB" id="10346061at2759"/>
<keyword evidence="3" id="KW-1133">Transmembrane helix</keyword>
<feature type="coiled-coil region" evidence="1">
    <location>
        <begin position="851"/>
        <end position="881"/>
    </location>
</feature>
<dbReference type="RefSeq" id="XP_024335690.1">
    <property type="nucleotide sequence ID" value="XM_024488218.1"/>
</dbReference>